<evidence type="ECO:0000256" key="10">
    <source>
        <dbReference type="ARBA" id="ARBA00033786"/>
    </source>
</evidence>
<dbReference type="SMART" id="SM00878">
    <property type="entry name" value="Biotin_carb_C"/>
    <property type="match status" value="1"/>
</dbReference>
<dbReference type="FunFam" id="3.30.470.20:FF:000028">
    <property type="entry name" value="Methylcrotonoyl-CoA carboxylase subunit alpha, mitochondrial"/>
    <property type="match status" value="1"/>
</dbReference>
<dbReference type="InterPro" id="IPR005479">
    <property type="entry name" value="CPAse_ATP-bd"/>
</dbReference>
<dbReference type="GO" id="GO:0005524">
    <property type="term" value="F:ATP binding"/>
    <property type="evidence" value="ECO:0007669"/>
    <property type="project" value="UniProtKB-UniRule"/>
</dbReference>
<evidence type="ECO:0000256" key="6">
    <source>
        <dbReference type="ARBA" id="ARBA00022598"/>
    </source>
</evidence>
<dbReference type="STRING" id="391936.S7S_08630"/>
<evidence type="ECO:0000313" key="17">
    <source>
        <dbReference type="Proteomes" id="UP000006764"/>
    </source>
</evidence>
<keyword evidence="8 12" id="KW-0067">ATP-binding</keyword>
<sequence>MIHRLLIANRGEIACRIIRTCRALGIETVAVYSDADATLPHVIQADQAIRLGPAPARESYLDIEKVIAAAQQSGADAVHPGYGFLSENAAFANACDAAGLIFVGPGTDAIRLMGDKAAARQHMAQHQVPVLPGFDREGASDDELLAATGEIGFPLLIKAVAGGGGKGMRVVERAEDFADALAAARREARGAFGDDRVLLERYLEQARHVEVQVFADSHGNAVHLFERDCSVQRRHQKIIEEAPAPGVSDALRQQLGDAAVRAALAIDYRGAGTVEFLLAPDGQFYFMEMNTRLQVEHPVTELITGEDLVAWQLSVAAGGALPKQQSELRIQGHAMEVRLYAEDPARQFMPSSGLLAVCEWPQQPGLRVDTGFGEGDRVSDHYDPMLAKIICFGDDRDQARRRLARALAHTRIAGIRHNIPFLISVLQHPAFAQAELSTRFLAQHQPATGVEDESLPLRLCAAALCWRDQLRARADDDPWSQLGGWQHLAPARFVATFQLDDRLHTVILEGQDDALHARCDDQRLSLHWQSGTGRLADTDSHHSLTASARLDGEHLHLFSNGHTDSLLLNPNLGNADDAARGAAFAAPMNGTVVACHVSAGSRVDAGAAVITMEAMKMEHTLRAPVAGVVRELPFAAGDTVSEGALLAVFDADDTENAG</sequence>
<dbReference type="InterPro" id="IPR005481">
    <property type="entry name" value="BC-like_N"/>
</dbReference>
<dbReference type="InterPro" id="IPR011764">
    <property type="entry name" value="Biotin_carboxylation_dom"/>
</dbReference>
<dbReference type="KEGG" id="apac:S7S_08630"/>
<keyword evidence="17" id="KW-1185">Reference proteome</keyword>
<dbReference type="FunFam" id="3.40.50.20:FF:000010">
    <property type="entry name" value="Propionyl-CoA carboxylase subunit alpha"/>
    <property type="match status" value="1"/>
</dbReference>
<organism evidence="16 17">
    <name type="scientific">Isoalcanivorax pacificus W11-5</name>
    <dbReference type="NCBI Taxonomy" id="391936"/>
    <lineage>
        <taxon>Bacteria</taxon>
        <taxon>Pseudomonadati</taxon>
        <taxon>Pseudomonadota</taxon>
        <taxon>Gammaproteobacteria</taxon>
        <taxon>Oceanospirillales</taxon>
        <taxon>Alcanivoracaceae</taxon>
        <taxon>Isoalcanivorax</taxon>
    </lineage>
</organism>
<dbReference type="InterPro" id="IPR011054">
    <property type="entry name" value="Rudment_hybrid_motif"/>
</dbReference>
<dbReference type="InterPro" id="IPR000089">
    <property type="entry name" value="Biotin_lipoyl"/>
</dbReference>
<dbReference type="NCBIfam" id="NF006367">
    <property type="entry name" value="PRK08591.1"/>
    <property type="match status" value="1"/>
</dbReference>
<dbReference type="PROSITE" id="PS50979">
    <property type="entry name" value="BC"/>
    <property type="match status" value="1"/>
</dbReference>
<feature type="domain" description="Biotin carboxylation" evidence="15">
    <location>
        <begin position="1"/>
        <end position="446"/>
    </location>
</feature>
<comment type="pathway">
    <text evidence="3">Lipid metabolism; malonyl-CoA biosynthesis; malonyl-CoA from acetyl-CoA: step 1/1.</text>
</comment>
<feature type="domain" description="ATP-grasp" evidence="14">
    <location>
        <begin position="120"/>
        <end position="317"/>
    </location>
</feature>
<dbReference type="InterPro" id="IPR048429">
    <property type="entry name" value="MCC_alpha_BT"/>
</dbReference>
<dbReference type="InterPro" id="IPR011761">
    <property type="entry name" value="ATP-grasp"/>
</dbReference>
<dbReference type="Pfam" id="PF02785">
    <property type="entry name" value="Biotin_carb_C"/>
    <property type="match status" value="1"/>
</dbReference>
<dbReference type="Pfam" id="PF00289">
    <property type="entry name" value="Biotin_carb_N"/>
    <property type="match status" value="1"/>
</dbReference>
<dbReference type="EMBL" id="CP004387">
    <property type="protein sequence ID" value="AJD48140.1"/>
    <property type="molecule type" value="Genomic_DNA"/>
</dbReference>
<proteinExistence type="predicted"/>
<comment type="cofactor">
    <cofactor evidence="1">
        <name>biotin</name>
        <dbReference type="ChEBI" id="CHEBI:57586"/>
    </cofactor>
</comment>
<evidence type="ECO:0000256" key="4">
    <source>
        <dbReference type="ARBA" id="ARBA00011750"/>
    </source>
</evidence>
<comment type="subunit">
    <text evidence="4">Acetyl-CoA carboxylase is a heterohexamer of biotin carboxyl carrier protein, biotin carboxylase and the two subunits of carboxyl transferase in a 2:2 complex.</text>
</comment>
<evidence type="ECO:0000256" key="3">
    <source>
        <dbReference type="ARBA" id="ARBA00004956"/>
    </source>
</evidence>
<accession>A0A0B4XN30</accession>
<keyword evidence="6" id="KW-0436">Ligase</keyword>
<evidence type="ECO:0000259" key="14">
    <source>
        <dbReference type="PROSITE" id="PS50975"/>
    </source>
</evidence>
<feature type="domain" description="Lipoyl-binding" evidence="13">
    <location>
        <begin position="572"/>
        <end position="650"/>
    </location>
</feature>
<evidence type="ECO:0000256" key="8">
    <source>
        <dbReference type="ARBA" id="ARBA00022840"/>
    </source>
</evidence>
<dbReference type="Pfam" id="PF21139">
    <property type="entry name" value="BT_MCC_alpha"/>
    <property type="match status" value="1"/>
</dbReference>
<dbReference type="Gene3D" id="3.30.700.40">
    <property type="match status" value="1"/>
</dbReference>
<dbReference type="InterPro" id="IPR005482">
    <property type="entry name" value="Biotin_COase_C"/>
</dbReference>
<dbReference type="PANTHER" id="PTHR18866">
    <property type="entry name" value="CARBOXYLASE:PYRUVATE/ACETYL-COA/PROPIONYL-COA CARBOXYLASE"/>
    <property type="match status" value="1"/>
</dbReference>
<evidence type="ECO:0000256" key="12">
    <source>
        <dbReference type="PROSITE-ProRule" id="PRU00409"/>
    </source>
</evidence>
<keyword evidence="9" id="KW-0092">Biotin</keyword>
<dbReference type="Gene3D" id="2.40.50.100">
    <property type="match status" value="1"/>
</dbReference>
<dbReference type="RefSeq" id="WP_008737523.1">
    <property type="nucleotide sequence ID" value="NZ_CP004387.1"/>
</dbReference>
<dbReference type="PANTHER" id="PTHR18866:SF33">
    <property type="entry name" value="METHYLCROTONOYL-COA CARBOXYLASE SUBUNIT ALPHA, MITOCHONDRIAL-RELATED"/>
    <property type="match status" value="1"/>
</dbReference>
<evidence type="ECO:0000256" key="9">
    <source>
        <dbReference type="ARBA" id="ARBA00023267"/>
    </source>
</evidence>
<dbReference type="InterPro" id="IPR050856">
    <property type="entry name" value="Biotin_carboxylase_complex"/>
</dbReference>
<evidence type="ECO:0000256" key="7">
    <source>
        <dbReference type="ARBA" id="ARBA00022741"/>
    </source>
</evidence>
<dbReference type="InterPro" id="IPR011053">
    <property type="entry name" value="Single_hybrid_motif"/>
</dbReference>
<dbReference type="SMART" id="SM01209">
    <property type="entry name" value="GARS_A"/>
    <property type="match status" value="1"/>
</dbReference>
<keyword evidence="7 12" id="KW-0547">Nucleotide-binding</keyword>
<dbReference type="FunFam" id="3.30.1490.20:FF:000003">
    <property type="entry name" value="acetyl-CoA carboxylase isoform X1"/>
    <property type="match status" value="1"/>
</dbReference>
<dbReference type="GO" id="GO:0004075">
    <property type="term" value="F:biotin carboxylase activity"/>
    <property type="evidence" value="ECO:0007669"/>
    <property type="project" value="UniProtKB-EC"/>
</dbReference>
<name>A0A0B4XN30_9GAMM</name>
<dbReference type="Proteomes" id="UP000006764">
    <property type="component" value="Chromosome"/>
</dbReference>
<protein>
    <recommendedName>
        <fullName evidence="5">Biotin carboxylase</fullName>
    </recommendedName>
    <alternativeName>
        <fullName evidence="10">Acetyl-coenzyme A carboxylase biotin carboxylase subunit A</fullName>
    </alternativeName>
</protein>
<dbReference type="HOGENOM" id="CLU_000395_3_1_6"/>
<dbReference type="PROSITE" id="PS00867">
    <property type="entry name" value="CPSASE_2"/>
    <property type="match status" value="1"/>
</dbReference>
<dbReference type="Gene3D" id="3.30.470.20">
    <property type="entry name" value="ATP-grasp fold, B domain"/>
    <property type="match status" value="1"/>
</dbReference>
<dbReference type="SUPFAM" id="SSF51246">
    <property type="entry name" value="Rudiment single hybrid motif"/>
    <property type="match status" value="1"/>
</dbReference>
<dbReference type="PROSITE" id="PS50968">
    <property type="entry name" value="BIOTINYL_LIPOYL"/>
    <property type="match status" value="1"/>
</dbReference>
<reference evidence="16 17" key="1">
    <citation type="journal article" date="2012" name="J. Bacteriol.">
        <title>Genome sequence of an alkane-degrading bacterium, Alcanivorax pacificus type strain W11-5, isolated from deep sea sediment.</title>
        <authorList>
            <person name="Lai Q."/>
            <person name="Shao Z."/>
        </authorList>
    </citation>
    <scope>NUCLEOTIDE SEQUENCE [LARGE SCALE GENOMIC DNA]</scope>
    <source>
        <strain evidence="16 17">W11-5</strain>
    </source>
</reference>
<dbReference type="Pfam" id="PF00364">
    <property type="entry name" value="Biotin_lipoyl"/>
    <property type="match status" value="1"/>
</dbReference>
<comment type="function">
    <text evidence="2">This protein is a component of the acetyl coenzyme A carboxylase complex; first, biotin carboxylase catalyzes the carboxylation of the carrier protein and then the transcarboxylase transfers the carboxyl group to form malonyl-CoA.</text>
</comment>
<evidence type="ECO:0000259" key="13">
    <source>
        <dbReference type="PROSITE" id="PS50968"/>
    </source>
</evidence>
<evidence type="ECO:0000259" key="15">
    <source>
        <dbReference type="PROSITE" id="PS50979"/>
    </source>
</evidence>
<dbReference type="PROSITE" id="PS50975">
    <property type="entry name" value="ATP_GRASP"/>
    <property type="match status" value="1"/>
</dbReference>
<evidence type="ECO:0000256" key="5">
    <source>
        <dbReference type="ARBA" id="ARBA00017242"/>
    </source>
</evidence>
<dbReference type="OrthoDB" id="9763189at2"/>
<dbReference type="GO" id="GO:0046872">
    <property type="term" value="F:metal ion binding"/>
    <property type="evidence" value="ECO:0007669"/>
    <property type="project" value="InterPro"/>
</dbReference>
<evidence type="ECO:0000256" key="11">
    <source>
        <dbReference type="ARBA" id="ARBA00048600"/>
    </source>
</evidence>
<comment type="catalytic activity">
    <reaction evidence="11">
        <text>N(6)-biotinyl-L-lysyl-[protein] + hydrogencarbonate + ATP = N(6)-carboxybiotinyl-L-lysyl-[protein] + ADP + phosphate + H(+)</text>
        <dbReference type="Rhea" id="RHEA:13501"/>
        <dbReference type="Rhea" id="RHEA-COMP:10505"/>
        <dbReference type="Rhea" id="RHEA-COMP:10506"/>
        <dbReference type="ChEBI" id="CHEBI:15378"/>
        <dbReference type="ChEBI" id="CHEBI:17544"/>
        <dbReference type="ChEBI" id="CHEBI:30616"/>
        <dbReference type="ChEBI" id="CHEBI:43474"/>
        <dbReference type="ChEBI" id="CHEBI:83144"/>
        <dbReference type="ChEBI" id="CHEBI:83145"/>
        <dbReference type="ChEBI" id="CHEBI:456216"/>
        <dbReference type="EC" id="6.3.4.14"/>
    </reaction>
</comment>
<evidence type="ECO:0000256" key="1">
    <source>
        <dbReference type="ARBA" id="ARBA00001953"/>
    </source>
</evidence>
<evidence type="ECO:0000313" key="16">
    <source>
        <dbReference type="EMBL" id="AJD48140.1"/>
    </source>
</evidence>
<dbReference type="CDD" id="cd06850">
    <property type="entry name" value="biotinyl_domain"/>
    <property type="match status" value="1"/>
</dbReference>
<dbReference type="AlphaFoldDB" id="A0A0B4XN30"/>
<dbReference type="SUPFAM" id="SSF51230">
    <property type="entry name" value="Single hybrid motif"/>
    <property type="match status" value="1"/>
</dbReference>
<dbReference type="InterPro" id="IPR016185">
    <property type="entry name" value="PreATP-grasp_dom_sf"/>
</dbReference>
<evidence type="ECO:0000256" key="2">
    <source>
        <dbReference type="ARBA" id="ARBA00003761"/>
    </source>
</evidence>
<gene>
    <name evidence="16" type="ORF">S7S_08630</name>
</gene>
<dbReference type="SUPFAM" id="SSF52440">
    <property type="entry name" value="PreATP-grasp domain"/>
    <property type="match status" value="1"/>
</dbReference>
<dbReference type="Pfam" id="PF02786">
    <property type="entry name" value="CPSase_L_D2"/>
    <property type="match status" value="1"/>
</dbReference>
<dbReference type="SUPFAM" id="SSF56059">
    <property type="entry name" value="Glutathione synthetase ATP-binding domain-like"/>
    <property type="match status" value="1"/>
</dbReference>